<dbReference type="Pfam" id="PF02817">
    <property type="entry name" value="E3_binding"/>
    <property type="match status" value="1"/>
</dbReference>
<dbReference type="AlphaFoldDB" id="A0A8H3CIR4"/>
<evidence type="ECO:0000256" key="8">
    <source>
        <dbReference type="ARBA" id="ARBA00022692"/>
    </source>
</evidence>
<evidence type="ECO:0000313" key="21">
    <source>
        <dbReference type="EMBL" id="CAE6481492.1"/>
    </source>
</evidence>
<evidence type="ECO:0000256" key="17">
    <source>
        <dbReference type="SAM" id="MobiDB-lite"/>
    </source>
</evidence>
<keyword evidence="7 16" id="KW-0808">Transferase</keyword>
<evidence type="ECO:0000259" key="19">
    <source>
        <dbReference type="PROSITE" id="PS50968"/>
    </source>
</evidence>
<evidence type="ECO:0000256" key="3">
    <source>
        <dbReference type="ARBA" id="ARBA00007317"/>
    </source>
</evidence>
<dbReference type="InterPro" id="IPR023213">
    <property type="entry name" value="CAT-like_dom_sf"/>
</dbReference>
<feature type="region of interest" description="Disordered" evidence="17">
    <location>
        <begin position="552"/>
        <end position="634"/>
    </location>
</feature>
<evidence type="ECO:0000313" key="22">
    <source>
        <dbReference type="Proteomes" id="UP000663841"/>
    </source>
</evidence>
<dbReference type="Pfam" id="PF00198">
    <property type="entry name" value="2-oxoacid_dh"/>
    <property type="match status" value="1"/>
</dbReference>
<evidence type="ECO:0000256" key="2">
    <source>
        <dbReference type="ARBA" id="ARBA00004434"/>
    </source>
</evidence>
<dbReference type="Gene3D" id="4.10.320.10">
    <property type="entry name" value="E3-binding domain"/>
    <property type="match status" value="1"/>
</dbReference>
<keyword evidence="11" id="KW-0249">Electron transport</keyword>
<dbReference type="EC" id="2.3.1.-" evidence="16"/>
<evidence type="ECO:0000259" key="20">
    <source>
        <dbReference type="PROSITE" id="PS51826"/>
    </source>
</evidence>
<dbReference type="InterPro" id="IPR011053">
    <property type="entry name" value="Single_hybrid_motif"/>
</dbReference>
<dbReference type="InterPro" id="IPR036656">
    <property type="entry name" value="QCR9_sf"/>
</dbReference>
<comment type="caution">
    <text evidence="21">The sequence shown here is derived from an EMBL/GenBank/DDBJ whole genome shotgun (WGS) entry which is preliminary data.</text>
</comment>
<dbReference type="Pfam" id="PF10067">
    <property type="entry name" value="DUF2306"/>
    <property type="match status" value="1"/>
</dbReference>
<dbReference type="InterPro" id="IPR000089">
    <property type="entry name" value="Biotin_lipoyl"/>
</dbReference>
<keyword evidence="8 18" id="KW-0812">Transmembrane</keyword>
<dbReference type="Gene3D" id="1.20.5.260">
    <property type="entry name" value="Cytochrome b-c1 complex subunit 9"/>
    <property type="match status" value="1"/>
</dbReference>
<dbReference type="PANTHER" id="PTHR43178:SF5">
    <property type="entry name" value="LIPOAMIDE ACYLTRANSFERASE COMPONENT OF BRANCHED-CHAIN ALPHA-KETO ACID DEHYDROGENASE COMPLEX, MITOCHONDRIAL"/>
    <property type="match status" value="1"/>
</dbReference>
<feature type="transmembrane region" description="Helical" evidence="18">
    <location>
        <begin position="198"/>
        <end position="219"/>
    </location>
</feature>
<dbReference type="SUPFAM" id="SSF51230">
    <property type="entry name" value="Single hybrid motif"/>
    <property type="match status" value="1"/>
</dbReference>
<dbReference type="GO" id="GO:0005743">
    <property type="term" value="C:mitochondrial inner membrane"/>
    <property type="evidence" value="ECO:0007669"/>
    <property type="project" value="UniProtKB-SubCell"/>
</dbReference>
<dbReference type="SUPFAM" id="SSF81514">
    <property type="entry name" value="Subunit X (non-heme 7 kDa protein) of cytochrome bc1 complex (Ubiquinol-cytochrome c reductase)"/>
    <property type="match status" value="1"/>
</dbReference>
<name>A0A8H3CIR4_9AGAM</name>
<dbReference type="Gene3D" id="2.40.50.100">
    <property type="match status" value="1"/>
</dbReference>
<evidence type="ECO:0000256" key="9">
    <source>
        <dbReference type="ARBA" id="ARBA00022792"/>
    </source>
</evidence>
<dbReference type="Pfam" id="PF05365">
    <property type="entry name" value="UCR_UQCRX_QCR9"/>
    <property type="match status" value="1"/>
</dbReference>
<dbReference type="GO" id="GO:0006122">
    <property type="term" value="P:mitochondrial electron transport, ubiquinol to cytochrome c"/>
    <property type="evidence" value="ECO:0007669"/>
    <property type="project" value="InterPro"/>
</dbReference>
<keyword evidence="5" id="KW-0813">Transport</keyword>
<feature type="region of interest" description="Disordered" evidence="17">
    <location>
        <begin position="735"/>
        <end position="774"/>
    </location>
</feature>
<evidence type="ECO:0000256" key="16">
    <source>
        <dbReference type="RuleBase" id="RU003423"/>
    </source>
</evidence>
<dbReference type="CDD" id="cd06849">
    <property type="entry name" value="lipoyl_domain"/>
    <property type="match status" value="1"/>
</dbReference>
<accession>A0A8H3CIR4</accession>
<dbReference type="SUPFAM" id="SSF47005">
    <property type="entry name" value="Peripheral subunit-binding domain of 2-oxo acid dehydrogenase complex"/>
    <property type="match status" value="1"/>
</dbReference>
<keyword evidence="9" id="KW-0999">Mitochondrion inner membrane</keyword>
<dbReference type="EMBL" id="CAJMWW010000664">
    <property type="protein sequence ID" value="CAE6481492.1"/>
    <property type="molecule type" value="Genomic_DNA"/>
</dbReference>
<evidence type="ECO:0000256" key="11">
    <source>
        <dbReference type="ARBA" id="ARBA00022982"/>
    </source>
</evidence>
<dbReference type="InterPro" id="IPR036625">
    <property type="entry name" value="E3-bd_dom_sf"/>
</dbReference>
<gene>
    <name evidence="21" type="ORF">RDB_LOCUS209511</name>
</gene>
<feature type="transmembrane region" description="Helical" evidence="18">
    <location>
        <begin position="12"/>
        <end position="33"/>
    </location>
</feature>
<evidence type="ECO:0000256" key="14">
    <source>
        <dbReference type="ARBA" id="ARBA00023136"/>
    </source>
</evidence>
<dbReference type="Proteomes" id="UP000663841">
    <property type="component" value="Unassembled WGS sequence"/>
</dbReference>
<comment type="subcellular location">
    <subcellularLocation>
        <location evidence="2">Mitochondrion inner membrane</location>
        <topology evidence="2">Single-pass membrane protein</topology>
    </subcellularLocation>
</comment>
<dbReference type="InterPro" id="IPR050743">
    <property type="entry name" value="2-oxoacid_DH_E2_comp"/>
</dbReference>
<dbReference type="InterPro" id="IPR001078">
    <property type="entry name" value="2-oxoacid_DH_actylTfrase"/>
</dbReference>
<feature type="domain" description="Lipoyl-binding" evidence="19">
    <location>
        <begin position="465"/>
        <end position="549"/>
    </location>
</feature>
<evidence type="ECO:0000256" key="1">
    <source>
        <dbReference type="ARBA" id="ARBA00001938"/>
    </source>
</evidence>
<evidence type="ECO:0000256" key="18">
    <source>
        <dbReference type="SAM" id="Phobius"/>
    </source>
</evidence>
<dbReference type="PROSITE" id="PS50968">
    <property type="entry name" value="BIOTINYL_LIPOYL"/>
    <property type="match status" value="1"/>
</dbReference>
<feature type="domain" description="Peripheral subunit-binding (PSBD)" evidence="20">
    <location>
        <begin position="630"/>
        <end position="669"/>
    </location>
</feature>
<dbReference type="GO" id="GO:0045275">
    <property type="term" value="C:respiratory chain complex III"/>
    <property type="evidence" value="ECO:0007669"/>
    <property type="project" value="InterPro"/>
</dbReference>
<dbReference type="GO" id="GO:0016407">
    <property type="term" value="F:acetyltransferase activity"/>
    <property type="evidence" value="ECO:0007669"/>
    <property type="project" value="TreeGrafter"/>
</dbReference>
<dbReference type="PANTHER" id="PTHR43178">
    <property type="entry name" value="DIHYDROLIPOAMIDE ACETYLTRANSFERASE COMPONENT OF PYRUVATE DEHYDROGENASE COMPLEX"/>
    <property type="match status" value="1"/>
</dbReference>
<feature type="transmembrane region" description="Helical" evidence="18">
    <location>
        <begin position="277"/>
        <end position="297"/>
    </location>
</feature>
<keyword evidence="12 18" id="KW-1133">Transmembrane helix</keyword>
<feature type="compositionally biased region" description="Basic and acidic residues" evidence="17">
    <location>
        <begin position="614"/>
        <end position="624"/>
    </location>
</feature>
<evidence type="ECO:0000256" key="13">
    <source>
        <dbReference type="ARBA" id="ARBA00023128"/>
    </source>
</evidence>
<evidence type="ECO:0000256" key="4">
    <source>
        <dbReference type="ARBA" id="ARBA00007856"/>
    </source>
</evidence>
<evidence type="ECO:0000256" key="12">
    <source>
        <dbReference type="ARBA" id="ARBA00022989"/>
    </source>
</evidence>
<protein>
    <recommendedName>
        <fullName evidence="16">Dihydrolipoamide acetyltransferase component of pyruvate dehydrogenase complex</fullName>
        <ecNumber evidence="16">2.3.1.-</ecNumber>
    </recommendedName>
</protein>
<sequence length="966" mass="105333">MGLASGFYNVIVRRNSVFAGTIFASAFAFSIGFDQATSAFWENHNKGATADSIELPQNLSLAHLTLLPEHDSVFSFVEPSPTYTRRPNLVFIYILSTPNLVRASTFLIWTSERVDKQAWAMSEDGEQAGRMLFAIEYLHSLSIFAEHNSMASDTLNAPTSTPALKDSQVSLDNVKPNAFVQGYQRLFQALGFKKGYNFVLWFIFGGAMLGFVLARFMYLHVPTMLAGVAPGEAYWFRRGIYKAGMLIHLGSVLPAGFLAVFQFVPIIRYKVILVHRISGYISIFLLFIGMASAFVITRRSFGGEMSSQTWTMTIGALVLVMVTLGWVNIKRLQIDQHRKWMLRTWFYASSIITARIIMIISAKIVSAIGQYYAVWNCDELLYTLDNDSTRLTELFSACSTGPLESTHVVIPAVWTQAVNIGSTLRVTFGPSLWIATLVHAIGVEIYIHLTPGETARLRKVSYQKQLERGMRCPGSMGTVGDKLGDNFGVAYSPESVKPQSPIGSFDPLCEVQSDKASVEITSPFDGVVKELLVQEGHIAKVGEGLCVIEVEEDSDSVPSSDESTSASTPTITPSSTPKTTSATEGSFTPPSPTRKHHPLDPARPSESLSAATRQRVEKQKDFEKSGSQALATPSARHYARAQGISDLDALMPGSGRGGRIERADIDAYLKRSQKSETSAAPAKRDLGEDTVVDMGRTRWGMWKSMTKSLEIPLFGYSATLDLTALNEMLPTLNAHIPQEYRPPPPTSEHAPSISPDSIFSGSPDAKQTLATPSDPATHFKRMTMLPLLLKTLSLAMMEWPVMRTHINSTTEPSGKPTLTIRPSSDISIALSTPTGLYTPTLVGLNKYSPYAIAGSLARLAYLGRQTPSGLTLADMPKRGGTLTVSNVGAVGAGKWAVPRLIQGGGVAIVAVGRAEWVVKPSGEKRLEVGVSWSADHRVVEGAELAAFVESWRSWVENPARLVGVGQ</sequence>
<dbReference type="InterPro" id="IPR008027">
    <property type="entry name" value="QCR9"/>
</dbReference>
<keyword evidence="14 18" id="KW-0472">Membrane</keyword>
<feature type="transmembrane region" description="Helical" evidence="18">
    <location>
        <begin position="309"/>
        <end position="328"/>
    </location>
</feature>
<feature type="compositionally biased region" description="Low complexity" evidence="17">
    <location>
        <begin position="556"/>
        <end position="583"/>
    </location>
</feature>
<dbReference type="InterPro" id="IPR004167">
    <property type="entry name" value="PSBD"/>
</dbReference>
<dbReference type="Pfam" id="PF00364">
    <property type="entry name" value="Biotin_lipoyl"/>
    <property type="match status" value="1"/>
</dbReference>
<dbReference type="SUPFAM" id="SSF52777">
    <property type="entry name" value="CoA-dependent acyltransferases"/>
    <property type="match status" value="1"/>
</dbReference>
<evidence type="ECO:0000256" key="5">
    <source>
        <dbReference type="ARBA" id="ARBA00022448"/>
    </source>
</evidence>
<reference evidence="21" key="1">
    <citation type="submission" date="2021-01" db="EMBL/GenBank/DDBJ databases">
        <authorList>
            <person name="Kaushik A."/>
        </authorList>
    </citation>
    <scope>NUCLEOTIDE SEQUENCE</scope>
    <source>
        <strain evidence="21">AG3-T5</strain>
    </source>
</reference>
<keyword evidence="10 16" id="KW-0450">Lipoyl</keyword>
<keyword evidence="6" id="KW-0679">Respiratory chain</keyword>
<dbReference type="PROSITE" id="PS51826">
    <property type="entry name" value="PSBD"/>
    <property type="match status" value="1"/>
</dbReference>
<evidence type="ECO:0000256" key="7">
    <source>
        <dbReference type="ARBA" id="ARBA00022679"/>
    </source>
</evidence>
<organism evidence="21 22">
    <name type="scientific">Rhizoctonia solani</name>
    <dbReference type="NCBI Taxonomy" id="456999"/>
    <lineage>
        <taxon>Eukaryota</taxon>
        <taxon>Fungi</taxon>
        <taxon>Dikarya</taxon>
        <taxon>Basidiomycota</taxon>
        <taxon>Agaricomycotina</taxon>
        <taxon>Agaricomycetes</taxon>
        <taxon>Cantharellales</taxon>
        <taxon>Ceratobasidiaceae</taxon>
        <taxon>Rhizoctonia</taxon>
    </lineage>
</organism>
<evidence type="ECO:0000256" key="6">
    <source>
        <dbReference type="ARBA" id="ARBA00022660"/>
    </source>
</evidence>
<feature type="transmembrane region" description="Helical" evidence="18">
    <location>
        <begin position="239"/>
        <end position="265"/>
    </location>
</feature>
<dbReference type="Gene3D" id="3.30.559.10">
    <property type="entry name" value="Chloramphenicol acetyltransferase-like domain"/>
    <property type="match status" value="1"/>
</dbReference>
<proteinExistence type="inferred from homology"/>
<keyword evidence="13" id="KW-0496">Mitochondrion</keyword>
<evidence type="ECO:0000256" key="10">
    <source>
        <dbReference type="ARBA" id="ARBA00022823"/>
    </source>
</evidence>
<comment type="similarity">
    <text evidence="3 16">Belongs to the 2-oxoacid dehydrogenase family.</text>
</comment>
<evidence type="ECO:0000256" key="15">
    <source>
        <dbReference type="ARBA" id="ARBA00023315"/>
    </source>
</evidence>
<comment type="cofactor">
    <cofactor evidence="1 16">
        <name>(R)-lipoate</name>
        <dbReference type="ChEBI" id="CHEBI:83088"/>
    </cofactor>
</comment>
<dbReference type="GO" id="GO:0031405">
    <property type="term" value="F:lipoic acid binding"/>
    <property type="evidence" value="ECO:0007669"/>
    <property type="project" value="TreeGrafter"/>
</dbReference>
<comment type="similarity">
    <text evidence="4">Belongs to the UQCR10/QCR9 family.</text>
</comment>
<keyword evidence="15 16" id="KW-0012">Acyltransferase</keyword>
<dbReference type="FunFam" id="1.20.5.260:FF:000001">
    <property type="entry name" value="Cytochrome b-c1 complex subunit 9"/>
    <property type="match status" value="1"/>
</dbReference>
<dbReference type="InterPro" id="IPR018750">
    <property type="entry name" value="DUF2306_membrane"/>
</dbReference>